<reference evidence="3 4" key="1">
    <citation type="submission" date="2024-05" db="EMBL/GenBank/DDBJ databases">
        <authorList>
            <person name="Wallberg A."/>
        </authorList>
    </citation>
    <scope>NUCLEOTIDE SEQUENCE [LARGE SCALE GENOMIC DNA]</scope>
</reference>
<comment type="caution">
    <text evidence="3">The sequence shown here is derived from an EMBL/GenBank/DDBJ whole genome shotgun (WGS) entry which is preliminary data.</text>
</comment>
<evidence type="ECO:0000256" key="1">
    <source>
        <dbReference type="SAM" id="Coils"/>
    </source>
</evidence>
<keyword evidence="1" id="KW-0175">Coiled coil</keyword>
<dbReference type="AlphaFoldDB" id="A0AAV2R9E7"/>
<organism evidence="3 4">
    <name type="scientific">Meganyctiphanes norvegica</name>
    <name type="common">Northern krill</name>
    <name type="synonym">Thysanopoda norvegica</name>
    <dbReference type="NCBI Taxonomy" id="48144"/>
    <lineage>
        <taxon>Eukaryota</taxon>
        <taxon>Metazoa</taxon>
        <taxon>Ecdysozoa</taxon>
        <taxon>Arthropoda</taxon>
        <taxon>Crustacea</taxon>
        <taxon>Multicrustacea</taxon>
        <taxon>Malacostraca</taxon>
        <taxon>Eumalacostraca</taxon>
        <taxon>Eucarida</taxon>
        <taxon>Euphausiacea</taxon>
        <taxon>Euphausiidae</taxon>
        <taxon>Meganyctiphanes</taxon>
    </lineage>
</organism>
<accession>A0AAV2R9E7</accession>
<sequence length="165" mass="18731">TLQVPGRRKTGLRSPLISDTTSQSGDECGTQASPNITLESVVPLQSQTIPQLSRVTERSLSLHSVEESCEQLVSVSREDYEILCSASDEVTVLRVQVDLLQDEINSLNQYQSRLEEDFHASQQMLEEREAEIRQLNEEVEDSVHTPPLISETRMLQQRCEEYARQ</sequence>
<feature type="non-terminal residue" evidence="3">
    <location>
        <position position="165"/>
    </location>
</feature>
<feature type="non-terminal residue" evidence="3">
    <location>
        <position position="1"/>
    </location>
</feature>
<keyword evidence="4" id="KW-1185">Reference proteome</keyword>
<protein>
    <submittedName>
        <fullName evidence="3">Uncharacterized protein</fullName>
    </submittedName>
</protein>
<evidence type="ECO:0000313" key="4">
    <source>
        <dbReference type="Proteomes" id="UP001497623"/>
    </source>
</evidence>
<feature type="region of interest" description="Disordered" evidence="2">
    <location>
        <begin position="1"/>
        <end position="33"/>
    </location>
</feature>
<feature type="coiled-coil region" evidence="1">
    <location>
        <begin position="97"/>
        <end position="145"/>
    </location>
</feature>
<feature type="compositionally biased region" description="Polar residues" evidence="2">
    <location>
        <begin position="17"/>
        <end position="33"/>
    </location>
</feature>
<dbReference type="Proteomes" id="UP001497623">
    <property type="component" value="Unassembled WGS sequence"/>
</dbReference>
<name>A0AAV2R9E7_MEGNR</name>
<dbReference type="EMBL" id="CAXKWB010016315">
    <property type="protein sequence ID" value="CAL4115936.1"/>
    <property type="molecule type" value="Genomic_DNA"/>
</dbReference>
<feature type="compositionally biased region" description="Basic residues" evidence="2">
    <location>
        <begin position="1"/>
        <end position="11"/>
    </location>
</feature>
<evidence type="ECO:0000313" key="3">
    <source>
        <dbReference type="EMBL" id="CAL4115936.1"/>
    </source>
</evidence>
<proteinExistence type="predicted"/>
<gene>
    <name evidence="3" type="ORF">MNOR_LOCUS20818</name>
</gene>
<evidence type="ECO:0000256" key="2">
    <source>
        <dbReference type="SAM" id="MobiDB-lite"/>
    </source>
</evidence>